<protein>
    <recommendedName>
        <fullName evidence="3">DUF4177 domain-containing protein</fullName>
    </recommendedName>
</protein>
<gene>
    <name evidence="1" type="ORF">PQO03_02745</name>
</gene>
<dbReference type="EMBL" id="CP117811">
    <property type="protein sequence ID" value="WDE96878.1"/>
    <property type="molecule type" value="Genomic_DNA"/>
</dbReference>
<dbReference type="Proteomes" id="UP001214250">
    <property type="component" value="Chromosome 1"/>
</dbReference>
<name>A0ABY7VUC6_9BACT</name>
<proteinExistence type="predicted"/>
<sequence length="64" mass="7463">MDYTQEKSELLIFESPFPKQKKEKMDSKIKEMEAKGWNFISSKPVKVKKNSRNVGGALQLIFKK</sequence>
<reference evidence="1 2" key="1">
    <citation type="submission" date="2023-02" db="EMBL/GenBank/DDBJ databases">
        <title>Genome sequence of Lentisphaera profundi SAORIC-696.</title>
        <authorList>
            <person name="Kim e."/>
            <person name="Cho J.-C."/>
            <person name="Choi A."/>
            <person name="Kang I."/>
        </authorList>
    </citation>
    <scope>NUCLEOTIDE SEQUENCE [LARGE SCALE GENOMIC DNA]</scope>
    <source>
        <strain evidence="1 2">SAORIC-696</strain>
    </source>
</reference>
<keyword evidence="2" id="KW-1185">Reference proteome</keyword>
<evidence type="ECO:0008006" key="3">
    <source>
        <dbReference type="Google" id="ProtNLM"/>
    </source>
</evidence>
<organism evidence="1 2">
    <name type="scientific">Lentisphaera profundi</name>
    <dbReference type="NCBI Taxonomy" id="1658616"/>
    <lineage>
        <taxon>Bacteria</taxon>
        <taxon>Pseudomonadati</taxon>
        <taxon>Lentisphaerota</taxon>
        <taxon>Lentisphaeria</taxon>
        <taxon>Lentisphaerales</taxon>
        <taxon>Lentisphaeraceae</taxon>
        <taxon>Lentisphaera</taxon>
    </lineage>
</organism>
<evidence type="ECO:0000313" key="1">
    <source>
        <dbReference type="EMBL" id="WDE96878.1"/>
    </source>
</evidence>
<accession>A0ABY7VUC6</accession>
<dbReference type="RefSeq" id="WP_274150943.1">
    <property type="nucleotide sequence ID" value="NZ_CP117811.1"/>
</dbReference>
<evidence type="ECO:0000313" key="2">
    <source>
        <dbReference type="Proteomes" id="UP001214250"/>
    </source>
</evidence>